<sequence length="235" mass="27901">KTDKEYYLNKTDKKIKIPHTLYIQIDGTFLKMWNENKIGKEKIKKHIIFSTVYTGFDKAKSTKKRPVIENKLGVIELDNIPEYIRKNSKLTNFVSKLLILIIIYYDINDNIEIMVLGDGAPWIKNIAKFIQEYFPKNKVHYTIDKFHLTSRFKKLYPYQSKNKQNKEIYHQAVDYFFNAKYEKLLECLENSASFIKEAKMKFLKETIRLIKNNEEGVRNQTLWNNIGCHIEGDIS</sequence>
<comment type="similarity">
    <text evidence="1">Belongs to the UPF0236 family.</text>
</comment>
<reference evidence="2 3" key="1">
    <citation type="journal article" date="2019" name="Genome Biol. Evol.">
        <title>Toxin and genome evolution in a Drosophila defensive symbiosis.</title>
        <authorList>
            <person name="Ballinger M.J."/>
            <person name="Gawryluk R.M."/>
            <person name="Perlman S.J."/>
        </authorList>
    </citation>
    <scope>NUCLEOTIDE SEQUENCE [LARGE SCALE GENOMIC DNA]</scope>
    <source>
        <strain evidence="3">sNeo</strain>
    </source>
</reference>
<evidence type="ECO:0008006" key="4">
    <source>
        <dbReference type="Google" id="ProtNLM"/>
    </source>
</evidence>
<organism evidence="2 3">
    <name type="scientific">Spiroplasma poulsonii</name>
    <dbReference type="NCBI Taxonomy" id="2138"/>
    <lineage>
        <taxon>Bacteria</taxon>
        <taxon>Bacillati</taxon>
        <taxon>Mycoplasmatota</taxon>
        <taxon>Mollicutes</taxon>
        <taxon>Entomoplasmatales</taxon>
        <taxon>Spiroplasmataceae</taxon>
        <taxon>Spiroplasma</taxon>
    </lineage>
</organism>
<dbReference type="AlphaFoldDB" id="A0A3S0SJW0"/>
<dbReference type="EMBL" id="RAHC01000075">
    <property type="protein sequence ID" value="RUP74905.1"/>
    <property type="molecule type" value="Genomic_DNA"/>
</dbReference>
<evidence type="ECO:0000313" key="3">
    <source>
        <dbReference type="Proteomes" id="UP000274545"/>
    </source>
</evidence>
<proteinExistence type="inferred from homology"/>
<dbReference type="RefSeq" id="WP_158676226.1">
    <property type="nucleotide sequence ID" value="NZ_RAHC01000075.1"/>
</dbReference>
<accession>A0A3S0SJW0</accession>
<gene>
    <name evidence="2" type="ORF">D6D54_09275</name>
</gene>
<comment type="caution">
    <text evidence="2">The sequence shown here is derived from an EMBL/GenBank/DDBJ whole genome shotgun (WGS) entry which is preliminary data.</text>
</comment>
<dbReference type="InterPro" id="IPR009620">
    <property type="entry name" value="UPF0236"/>
</dbReference>
<feature type="non-terminal residue" evidence="2">
    <location>
        <position position="235"/>
    </location>
</feature>
<dbReference type="NCBIfam" id="NF046004">
    <property type="entry name" value="ICE_Mbov_0401"/>
    <property type="match status" value="1"/>
</dbReference>
<protein>
    <recommendedName>
        <fullName evidence="4">ISLre2 family transposase</fullName>
    </recommendedName>
</protein>
<name>A0A3S0SJW0_9MOLU</name>
<evidence type="ECO:0000313" key="2">
    <source>
        <dbReference type="EMBL" id="RUP74905.1"/>
    </source>
</evidence>
<dbReference type="Proteomes" id="UP000274545">
    <property type="component" value="Unassembled WGS sequence"/>
</dbReference>
<feature type="non-terminal residue" evidence="2">
    <location>
        <position position="1"/>
    </location>
</feature>
<dbReference type="Pfam" id="PF06782">
    <property type="entry name" value="UPF0236"/>
    <property type="match status" value="1"/>
</dbReference>
<evidence type="ECO:0000256" key="1">
    <source>
        <dbReference type="ARBA" id="ARBA00006539"/>
    </source>
</evidence>